<dbReference type="Pfam" id="PF01220">
    <property type="entry name" value="DHquinase_II"/>
    <property type="match status" value="1"/>
</dbReference>
<name>A0A261R1F4_9BORD</name>
<dbReference type="InterPro" id="IPR001874">
    <property type="entry name" value="DHquinase_II"/>
</dbReference>
<dbReference type="NCBIfam" id="NF003805">
    <property type="entry name" value="PRK05395.1-2"/>
    <property type="match status" value="1"/>
</dbReference>
<feature type="binding site" evidence="7">
    <location>
        <position position="103"/>
    </location>
    <ligand>
        <name>substrate</name>
    </ligand>
</feature>
<sequence>MNATATAAPATPSAGNTTKVWFLNGPNANLYGLDANKTYGSESFPMLRQRCENKAAELGIALNFVQSNHEGQLIDWIQEARGDAQGVIINAAGLTYTSIPLLDALLSFSGRIIEVHMSNIWKREPFRHHSYISKAADGVIAGLGAEGYELAIEAMARLIRRPALA</sequence>
<dbReference type="GO" id="GO:0009423">
    <property type="term" value="P:chorismate biosynthetic process"/>
    <property type="evidence" value="ECO:0007669"/>
    <property type="project" value="UniProtKB-UniRule"/>
</dbReference>
<dbReference type="AlphaFoldDB" id="A0A261R1F4"/>
<dbReference type="RefSeq" id="WP_094847552.1">
    <property type="nucleotide sequence ID" value="NZ_NEVJ01000003.1"/>
</dbReference>
<dbReference type="CDD" id="cd00466">
    <property type="entry name" value="DHQase_II"/>
    <property type="match status" value="1"/>
</dbReference>
<keyword evidence="7" id="KW-0028">Amino-acid biosynthesis</keyword>
<dbReference type="HAMAP" id="MF_00169">
    <property type="entry name" value="AroQ"/>
    <property type="match status" value="1"/>
</dbReference>
<evidence type="ECO:0000256" key="2">
    <source>
        <dbReference type="ARBA" id="ARBA00004902"/>
    </source>
</evidence>
<dbReference type="Proteomes" id="UP000216857">
    <property type="component" value="Unassembled WGS sequence"/>
</dbReference>
<gene>
    <name evidence="7" type="primary">aroQ</name>
    <name evidence="9" type="ORF">CAL26_14390</name>
</gene>
<dbReference type="Gene3D" id="3.40.50.9100">
    <property type="entry name" value="Dehydroquinase, class II"/>
    <property type="match status" value="1"/>
</dbReference>
<comment type="pathway">
    <text evidence="2 7">Metabolic intermediate biosynthesis; chorismate biosynthesis; chorismate from D-erythrose 4-phosphate and phosphoenolpyruvate: step 3/7.</text>
</comment>
<organism evidence="9 10">
    <name type="scientific">Bordetella genomosp. 9</name>
    <dbReference type="NCBI Taxonomy" id="1416803"/>
    <lineage>
        <taxon>Bacteria</taxon>
        <taxon>Pseudomonadati</taxon>
        <taxon>Pseudomonadota</taxon>
        <taxon>Betaproteobacteria</taxon>
        <taxon>Burkholderiales</taxon>
        <taxon>Alcaligenaceae</taxon>
        <taxon>Bordetella</taxon>
    </lineage>
</organism>
<dbReference type="GO" id="GO:0003855">
    <property type="term" value="F:3-dehydroquinate dehydratase activity"/>
    <property type="evidence" value="ECO:0007669"/>
    <property type="project" value="UniProtKB-UniRule"/>
</dbReference>
<dbReference type="EC" id="4.2.1.10" evidence="5 7"/>
<dbReference type="PIRSF" id="PIRSF001399">
    <property type="entry name" value="DHquinase_II"/>
    <property type="match status" value="1"/>
</dbReference>
<dbReference type="GO" id="GO:0019631">
    <property type="term" value="P:quinate catabolic process"/>
    <property type="evidence" value="ECO:0007669"/>
    <property type="project" value="TreeGrafter"/>
</dbReference>
<feature type="active site" description="Proton acceptor" evidence="7 8">
    <location>
        <position position="39"/>
    </location>
</feature>
<evidence type="ECO:0000256" key="5">
    <source>
        <dbReference type="ARBA" id="ARBA00012060"/>
    </source>
</evidence>
<dbReference type="SUPFAM" id="SSF52304">
    <property type="entry name" value="Type II 3-dehydroquinate dehydratase"/>
    <property type="match status" value="1"/>
</dbReference>
<dbReference type="EMBL" id="NEVJ01000003">
    <property type="protein sequence ID" value="OZI18868.1"/>
    <property type="molecule type" value="Genomic_DNA"/>
</dbReference>
<comment type="subunit">
    <text evidence="4 7">Homododecamer.</text>
</comment>
<dbReference type="NCBIfam" id="NF003807">
    <property type="entry name" value="PRK05395.1-4"/>
    <property type="match status" value="1"/>
</dbReference>
<evidence type="ECO:0000256" key="7">
    <source>
        <dbReference type="HAMAP-Rule" id="MF_00169"/>
    </source>
</evidence>
<keyword evidence="7" id="KW-0057">Aromatic amino acid biosynthesis</keyword>
<evidence type="ECO:0000256" key="3">
    <source>
        <dbReference type="ARBA" id="ARBA00011037"/>
    </source>
</evidence>
<protein>
    <recommendedName>
        <fullName evidence="5 7">3-dehydroquinate dehydratase</fullName>
        <shortName evidence="7">3-dehydroquinase</shortName>
        <ecNumber evidence="5 7">4.2.1.10</ecNumber>
    </recommendedName>
    <alternativeName>
        <fullName evidence="7">Type II DHQase</fullName>
    </alternativeName>
</protein>
<reference evidence="9" key="1">
    <citation type="submission" date="2017-05" db="EMBL/GenBank/DDBJ databases">
        <title>Complete and WGS of Bordetella genogroups.</title>
        <authorList>
            <person name="Spilker T."/>
            <person name="Lipuma J."/>
        </authorList>
    </citation>
    <scope>NUCLEOTIDE SEQUENCE</scope>
    <source>
        <strain evidence="9">AU21707</strain>
    </source>
</reference>
<feature type="binding site" evidence="7">
    <location>
        <begin position="117"/>
        <end position="118"/>
    </location>
    <ligand>
        <name>substrate</name>
    </ligand>
</feature>
<feature type="active site" description="Proton donor" evidence="7 8">
    <location>
        <position position="116"/>
    </location>
</feature>
<evidence type="ECO:0000313" key="9">
    <source>
        <dbReference type="EMBL" id="OZI18868.1"/>
    </source>
</evidence>
<comment type="catalytic activity">
    <reaction evidence="1 7">
        <text>3-dehydroquinate = 3-dehydroshikimate + H2O</text>
        <dbReference type="Rhea" id="RHEA:21096"/>
        <dbReference type="ChEBI" id="CHEBI:15377"/>
        <dbReference type="ChEBI" id="CHEBI:16630"/>
        <dbReference type="ChEBI" id="CHEBI:32364"/>
        <dbReference type="EC" id="4.2.1.10"/>
    </reaction>
</comment>
<evidence type="ECO:0000313" key="10">
    <source>
        <dbReference type="Proteomes" id="UP000216857"/>
    </source>
</evidence>
<comment type="caution">
    <text evidence="7">Lacks conserved residue(s) required for the propagation of feature annotation.</text>
</comment>
<dbReference type="GO" id="GO:0008652">
    <property type="term" value="P:amino acid biosynthetic process"/>
    <property type="evidence" value="ECO:0007669"/>
    <property type="project" value="UniProtKB-KW"/>
</dbReference>
<proteinExistence type="inferred from homology"/>
<dbReference type="UniPathway" id="UPA00053">
    <property type="reaction ID" value="UER00086"/>
</dbReference>
<feature type="binding site" evidence="7">
    <location>
        <position position="90"/>
    </location>
    <ligand>
        <name>substrate</name>
    </ligand>
</feature>
<evidence type="ECO:0000256" key="1">
    <source>
        <dbReference type="ARBA" id="ARBA00001864"/>
    </source>
</evidence>
<evidence type="ECO:0000256" key="8">
    <source>
        <dbReference type="PIRSR" id="PIRSR001399-1"/>
    </source>
</evidence>
<accession>A0A261R1F4</accession>
<comment type="function">
    <text evidence="7">Catalyzes a trans-dehydration via an enolate intermediate.</text>
</comment>
<dbReference type="OrthoDB" id="9790793at2"/>
<dbReference type="PANTHER" id="PTHR21272">
    <property type="entry name" value="CATABOLIC 3-DEHYDROQUINASE"/>
    <property type="match status" value="1"/>
</dbReference>
<dbReference type="NCBIfam" id="NF003806">
    <property type="entry name" value="PRK05395.1-3"/>
    <property type="match status" value="1"/>
</dbReference>
<comment type="caution">
    <text evidence="9">The sequence shown here is derived from an EMBL/GenBank/DDBJ whole genome shotgun (WGS) entry which is preliminary data.</text>
</comment>
<dbReference type="GO" id="GO:0009073">
    <property type="term" value="P:aromatic amino acid family biosynthetic process"/>
    <property type="evidence" value="ECO:0007669"/>
    <property type="project" value="UniProtKB-KW"/>
</dbReference>
<dbReference type="InterPro" id="IPR036441">
    <property type="entry name" value="DHquinase_II_sf"/>
</dbReference>
<feature type="binding site" evidence="7">
    <location>
        <position position="127"/>
    </location>
    <ligand>
        <name>substrate</name>
    </ligand>
</feature>
<comment type="similarity">
    <text evidence="3 7">Belongs to the type-II 3-dehydroquinase family.</text>
</comment>
<evidence type="ECO:0000256" key="4">
    <source>
        <dbReference type="ARBA" id="ARBA00011193"/>
    </source>
</evidence>
<dbReference type="PANTHER" id="PTHR21272:SF3">
    <property type="entry name" value="CATABOLIC 3-DEHYDROQUINASE"/>
    <property type="match status" value="1"/>
</dbReference>
<keyword evidence="10" id="KW-1185">Reference proteome</keyword>
<evidence type="ECO:0000256" key="6">
    <source>
        <dbReference type="ARBA" id="ARBA00023239"/>
    </source>
</evidence>
<keyword evidence="6 7" id="KW-0456">Lyase</keyword>